<evidence type="ECO:0000256" key="2">
    <source>
        <dbReference type="SAM" id="MobiDB-lite"/>
    </source>
</evidence>
<name>A0ABU7AG98_9TELE</name>
<dbReference type="SMART" id="SM00120">
    <property type="entry name" value="HX"/>
    <property type="match status" value="2"/>
</dbReference>
<dbReference type="InterPro" id="IPR018487">
    <property type="entry name" value="Hemopexin-like_repeat"/>
</dbReference>
<organism evidence="3 4">
    <name type="scientific">Ataeniobius toweri</name>
    <dbReference type="NCBI Taxonomy" id="208326"/>
    <lineage>
        <taxon>Eukaryota</taxon>
        <taxon>Metazoa</taxon>
        <taxon>Chordata</taxon>
        <taxon>Craniata</taxon>
        <taxon>Vertebrata</taxon>
        <taxon>Euteleostomi</taxon>
        <taxon>Actinopterygii</taxon>
        <taxon>Neopterygii</taxon>
        <taxon>Teleostei</taxon>
        <taxon>Neoteleostei</taxon>
        <taxon>Acanthomorphata</taxon>
        <taxon>Ovalentaria</taxon>
        <taxon>Atherinomorphae</taxon>
        <taxon>Cyprinodontiformes</taxon>
        <taxon>Goodeidae</taxon>
        <taxon>Ataeniobius</taxon>
    </lineage>
</organism>
<dbReference type="Pfam" id="PF00045">
    <property type="entry name" value="Hemopexin"/>
    <property type="match status" value="1"/>
</dbReference>
<accession>A0ABU7AG98</accession>
<feature type="compositionally biased region" description="Pro residues" evidence="2">
    <location>
        <begin position="121"/>
        <end position="133"/>
    </location>
</feature>
<feature type="region of interest" description="Disordered" evidence="2">
    <location>
        <begin position="1"/>
        <end position="137"/>
    </location>
</feature>
<protein>
    <submittedName>
        <fullName evidence="3">Uncharacterized protein</fullName>
    </submittedName>
</protein>
<reference evidence="3 4" key="1">
    <citation type="submission" date="2021-07" db="EMBL/GenBank/DDBJ databases">
        <authorList>
            <person name="Palmer J.M."/>
        </authorList>
    </citation>
    <scope>NUCLEOTIDE SEQUENCE [LARGE SCALE GENOMIC DNA]</scope>
    <source>
        <strain evidence="3 4">AT_MEX2019</strain>
        <tissue evidence="3">Muscle</tissue>
    </source>
</reference>
<dbReference type="PROSITE" id="PS00024">
    <property type="entry name" value="HEMOPEXIN"/>
    <property type="match status" value="1"/>
</dbReference>
<proteinExistence type="predicted"/>
<evidence type="ECO:0000313" key="4">
    <source>
        <dbReference type="Proteomes" id="UP001345963"/>
    </source>
</evidence>
<dbReference type="InterPro" id="IPR036375">
    <property type="entry name" value="Hemopexin-like_dom_sf"/>
</dbReference>
<feature type="compositionally biased region" description="Low complexity" evidence="2">
    <location>
        <begin position="94"/>
        <end position="105"/>
    </location>
</feature>
<dbReference type="EMBL" id="JAHUTI010014232">
    <property type="protein sequence ID" value="MED6237197.1"/>
    <property type="molecule type" value="Genomic_DNA"/>
</dbReference>
<dbReference type="Gene3D" id="2.110.10.10">
    <property type="entry name" value="Hemopexin-like domain"/>
    <property type="match status" value="1"/>
</dbReference>
<dbReference type="PROSITE" id="PS51642">
    <property type="entry name" value="HEMOPEXIN_2"/>
    <property type="match status" value="1"/>
</dbReference>
<keyword evidence="4" id="KW-1185">Reference proteome</keyword>
<gene>
    <name evidence="3" type="ORF">ATANTOWER_020652</name>
</gene>
<dbReference type="SUPFAM" id="SSF50923">
    <property type="entry name" value="Hemopexin-like domain"/>
    <property type="match status" value="1"/>
</dbReference>
<feature type="repeat" description="Hemopexin" evidence="1">
    <location>
        <begin position="135"/>
        <end position="183"/>
    </location>
</feature>
<dbReference type="Proteomes" id="UP001345963">
    <property type="component" value="Unassembled WGS sequence"/>
</dbReference>
<comment type="caution">
    <text evidence="3">The sequence shown here is derived from an EMBL/GenBank/DDBJ whole genome shotgun (WGS) entry which is preliminary data.</text>
</comment>
<dbReference type="InterPro" id="IPR018486">
    <property type="entry name" value="Hemopexin_CS"/>
</dbReference>
<evidence type="ECO:0000256" key="1">
    <source>
        <dbReference type="PROSITE-ProRule" id="PRU01011"/>
    </source>
</evidence>
<evidence type="ECO:0000313" key="3">
    <source>
        <dbReference type="EMBL" id="MED6237197.1"/>
    </source>
</evidence>
<feature type="compositionally biased region" description="Basic and acidic residues" evidence="2">
    <location>
        <begin position="1"/>
        <end position="14"/>
    </location>
</feature>
<sequence length="258" mass="29100">MQSRSKEKREKEEVPTMGSIEQCSPLATDAPPTSPPTHDDEPNNNSPTFPPVPEDDPMSLLPTHSLPESSDPTEGNLDPLPQPNPSSTFPRALPTSTPTKSGTEPGPEPEPVTPPVRRDFPPPPRPPKVPDNEPPSICDGDFDTVTMLRGEMFVFKGRWFWRVRRNRVLDNYPMPISIFWNGLPNDIDAAYERHDGKFVFFKGRTFKQLSPRASLSLVPEWKSFSDQQTQNEERNTRLCFDLIENRANAAFFSTQLDS</sequence>